<keyword evidence="4" id="KW-0812">Transmembrane</keyword>
<evidence type="ECO:0000256" key="1">
    <source>
        <dbReference type="ARBA" id="ARBA00004651"/>
    </source>
</evidence>
<proteinExistence type="predicted"/>
<dbReference type="PANTHER" id="PTHR24221:SF587">
    <property type="entry name" value="ABC TRANSPORTER RELATED"/>
    <property type="match status" value="1"/>
</dbReference>
<keyword evidence="2" id="KW-0813">Transport</keyword>
<dbReference type="InterPro" id="IPR039421">
    <property type="entry name" value="Type_1_exporter"/>
</dbReference>
<evidence type="ECO:0000313" key="9">
    <source>
        <dbReference type="EMBL" id="CAD7235498.1"/>
    </source>
</evidence>
<dbReference type="Pfam" id="PF00005">
    <property type="entry name" value="ABC_tran"/>
    <property type="match status" value="1"/>
</dbReference>
<evidence type="ECO:0000256" key="2">
    <source>
        <dbReference type="ARBA" id="ARBA00022448"/>
    </source>
</evidence>
<keyword evidence="8" id="KW-0472">Membrane</keyword>
<dbReference type="InterPro" id="IPR003439">
    <property type="entry name" value="ABC_transporter-like_ATP-bd"/>
</dbReference>
<dbReference type="GO" id="GO:0016887">
    <property type="term" value="F:ATP hydrolysis activity"/>
    <property type="evidence" value="ECO:0007669"/>
    <property type="project" value="InterPro"/>
</dbReference>
<dbReference type="PANTHER" id="PTHR24221">
    <property type="entry name" value="ATP-BINDING CASSETTE SUB-FAMILY B"/>
    <property type="match status" value="1"/>
</dbReference>
<dbReference type="InterPro" id="IPR027417">
    <property type="entry name" value="P-loop_NTPase"/>
</dbReference>
<organism evidence="9">
    <name type="scientific">Cyprideis torosa</name>
    <dbReference type="NCBI Taxonomy" id="163714"/>
    <lineage>
        <taxon>Eukaryota</taxon>
        <taxon>Metazoa</taxon>
        <taxon>Ecdysozoa</taxon>
        <taxon>Arthropoda</taxon>
        <taxon>Crustacea</taxon>
        <taxon>Oligostraca</taxon>
        <taxon>Ostracoda</taxon>
        <taxon>Podocopa</taxon>
        <taxon>Podocopida</taxon>
        <taxon>Cytherocopina</taxon>
        <taxon>Cytheroidea</taxon>
        <taxon>Cytherideidae</taxon>
        <taxon>Cyprideis</taxon>
    </lineage>
</organism>
<dbReference type="GO" id="GO:0005886">
    <property type="term" value="C:plasma membrane"/>
    <property type="evidence" value="ECO:0007669"/>
    <property type="project" value="UniProtKB-SubCell"/>
</dbReference>
<dbReference type="SUPFAM" id="SSF52540">
    <property type="entry name" value="P-loop containing nucleoside triphosphate hydrolases"/>
    <property type="match status" value="1"/>
</dbReference>
<dbReference type="EMBL" id="OB673111">
    <property type="protein sequence ID" value="CAD7235498.1"/>
    <property type="molecule type" value="Genomic_DNA"/>
</dbReference>
<dbReference type="SMART" id="SM00382">
    <property type="entry name" value="AAA"/>
    <property type="match status" value="1"/>
</dbReference>
<dbReference type="InterPro" id="IPR003593">
    <property type="entry name" value="AAA+_ATPase"/>
</dbReference>
<evidence type="ECO:0000256" key="5">
    <source>
        <dbReference type="ARBA" id="ARBA00022741"/>
    </source>
</evidence>
<comment type="subcellular location">
    <subcellularLocation>
        <location evidence="1">Cell membrane</location>
        <topology evidence="1">Multi-pass membrane protein</topology>
    </subcellularLocation>
</comment>
<dbReference type="OrthoDB" id="6376127at2759"/>
<evidence type="ECO:0000256" key="8">
    <source>
        <dbReference type="ARBA" id="ARBA00023136"/>
    </source>
</evidence>
<reference evidence="9" key="1">
    <citation type="submission" date="2020-11" db="EMBL/GenBank/DDBJ databases">
        <authorList>
            <person name="Tran Van P."/>
        </authorList>
    </citation>
    <scope>NUCLEOTIDE SEQUENCE</scope>
</reference>
<gene>
    <name evidence="9" type="ORF">CTOB1V02_LOCUS13313</name>
</gene>
<dbReference type="PROSITE" id="PS50893">
    <property type="entry name" value="ABC_TRANSPORTER_2"/>
    <property type="match status" value="1"/>
</dbReference>
<dbReference type="SUPFAM" id="SSF90123">
    <property type="entry name" value="ABC transporter transmembrane region"/>
    <property type="match status" value="1"/>
</dbReference>
<dbReference type="Gene3D" id="3.40.50.300">
    <property type="entry name" value="P-loop containing nucleotide triphosphate hydrolases"/>
    <property type="match status" value="1"/>
</dbReference>
<accession>A0A7R8WP55</accession>
<protein>
    <submittedName>
        <fullName evidence="9">Uncharacterized protein</fullName>
    </submittedName>
</protein>
<evidence type="ECO:0000256" key="7">
    <source>
        <dbReference type="ARBA" id="ARBA00022989"/>
    </source>
</evidence>
<evidence type="ECO:0000256" key="3">
    <source>
        <dbReference type="ARBA" id="ARBA00022475"/>
    </source>
</evidence>
<keyword evidence="6" id="KW-0067">ATP-binding</keyword>
<name>A0A7R8WP55_9CRUS</name>
<dbReference type="GO" id="GO:0042626">
    <property type="term" value="F:ATPase-coupled transmembrane transporter activity"/>
    <property type="evidence" value="ECO:0007669"/>
    <property type="project" value="TreeGrafter"/>
</dbReference>
<sequence>MRLFFQPLRELAQKYSIVQSAMASAERIFSLLDQKSSLLLTTEPLSAKNPRGDITFHGVSFHYEPKKPILQDISFTIEAGKTTALVGSTGSGKTTLVSLLLRFYTPQKGSITINGTSIDRYSLTDLRHAMGIVLQDIFLMQDSLLANIVMDSGVPRKRVVSLVQQAGIEGFVAKLPEGLDTRIGEGGHALSTGEKQLLAILRALCKNPQILILDEATAAIDSESENLIEQVIAQSWAKRTSLIIAHRLSTVKRADRILVMEKGRIVETGSHQELMEQSGLYAQLVKVDEEQADDSAL</sequence>
<dbReference type="FunFam" id="3.40.50.300:FF:000221">
    <property type="entry name" value="Multidrug ABC transporter ATP-binding protein"/>
    <property type="match status" value="1"/>
</dbReference>
<dbReference type="AlphaFoldDB" id="A0A7R8WP55"/>
<dbReference type="InterPro" id="IPR036640">
    <property type="entry name" value="ABC1_TM_sf"/>
</dbReference>
<evidence type="ECO:0000256" key="4">
    <source>
        <dbReference type="ARBA" id="ARBA00022692"/>
    </source>
</evidence>
<keyword evidence="3" id="KW-1003">Cell membrane</keyword>
<dbReference type="Gene3D" id="1.20.1560.10">
    <property type="entry name" value="ABC transporter type 1, transmembrane domain"/>
    <property type="match status" value="1"/>
</dbReference>
<keyword evidence="5" id="KW-0547">Nucleotide-binding</keyword>
<evidence type="ECO:0000256" key="6">
    <source>
        <dbReference type="ARBA" id="ARBA00022840"/>
    </source>
</evidence>
<keyword evidence="7" id="KW-1133">Transmembrane helix</keyword>
<dbReference type="GO" id="GO:0005524">
    <property type="term" value="F:ATP binding"/>
    <property type="evidence" value="ECO:0007669"/>
    <property type="project" value="UniProtKB-KW"/>
</dbReference>